<dbReference type="AlphaFoldDB" id="A0A3N4I205"/>
<reference evidence="2 3" key="1">
    <citation type="journal article" date="2018" name="Nat. Ecol. Evol.">
        <title>Pezizomycetes genomes reveal the molecular basis of ectomycorrhizal truffle lifestyle.</title>
        <authorList>
            <person name="Murat C."/>
            <person name="Payen T."/>
            <person name="Noel B."/>
            <person name="Kuo A."/>
            <person name="Morin E."/>
            <person name="Chen J."/>
            <person name="Kohler A."/>
            <person name="Krizsan K."/>
            <person name="Balestrini R."/>
            <person name="Da Silva C."/>
            <person name="Montanini B."/>
            <person name="Hainaut M."/>
            <person name="Levati E."/>
            <person name="Barry K.W."/>
            <person name="Belfiori B."/>
            <person name="Cichocki N."/>
            <person name="Clum A."/>
            <person name="Dockter R.B."/>
            <person name="Fauchery L."/>
            <person name="Guy J."/>
            <person name="Iotti M."/>
            <person name="Le Tacon F."/>
            <person name="Lindquist E.A."/>
            <person name="Lipzen A."/>
            <person name="Malagnac F."/>
            <person name="Mello A."/>
            <person name="Molinier V."/>
            <person name="Miyauchi S."/>
            <person name="Poulain J."/>
            <person name="Riccioni C."/>
            <person name="Rubini A."/>
            <person name="Sitrit Y."/>
            <person name="Splivallo R."/>
            <person name="Traeger S."/>
            <person name="Wang M."/>
            <person name="Zifcakova L."/>
            <person name="Wipf D."/>
            <person name="Zambonelli A."/>
            <person name="Paolocci F."/>
            <person name="Nowrousian M."/>
            <person name="Ottonello S."/>
            <person name="Baldrian P."/>
            <person name="Spatafora J.W."/>
            <person name="Henrissat B."/>
            <person name="Nagy L.G."/>
            <person name="Aury J.M."/>
            <person name="Wincker P."/>
            <person name="Grigoriev I.V."/>
            <person name="Bonfante P."/>
            <person name="Martin F.M."/>
        </authorList>
    </citation>
    <scope>NUCLEOTIDE SEQUENCE [LARGE SCALE GENOMIC DNA]</scope>
    <source>
        <strain evidence="2 3">RN42</strain>
    </source>
</reference>
<organism evidence="2 3">
    <name type="scientific">Ascobolus immersus RN42</name>
    <dbReference type="NCBI Taxonomy" id="1160509"/>
    <lineage>
        <taxon>Eukaryota</taxon>
        <taxon>Fungi</taxon>
        <taxon>Dikarya</taxon>
        <taxon>Ascomycota</taxon>
        <taxon>Pezizomycotina</taxon>
        <taxon>Pezizomycetes</taxon>
        <taxon>Pezizales</taxon>
        <taxon>Ascobolaceae</taxon>
        <taxon>Ascobolus</taxon>
    </lineage>
</organism>
<evidence type="ECO:0000313" key="3">
    <source>
        <dbReference type="Proteomes" id="UP000275078"/>
    </source>
</evidence>
<feature type="compositionally biased region" description="Basic and acidic residues" evidence="1">
    <location>
        <begin position="111"/>
        <end position="127"/>
    </location>
</feature>
<feature type="compositionally biased region" description="Basic residues" evidence="1">
    <location>
        <begin position="215"/>
        <end position="228"/>
    </location>
</feature>
<feature type="compositionally biased region" description="Polar residues" evidence="1">
    <location>
        <begin position="199"/>
        <end position="212"/>
    </location>
</feature>
<feature type="compositionally biased region" description="Acidic residues" evidence="1">
    <location>
        <begin position="178"/>
        <end position="189"/>
    </location>
</feature>
<protein>
    <submittedName>
        <fullName evidence="2">Uncharacterized protein</fullName>
    </submittedName>
</protein>
<dbReference type="Proteomes" id="UP000275078">
    <property type="component" value="Unassembled WGS sequence"/>
</dbReference>
<accession>A0A3N4I205</accession>
<name>A0A3N4I205_ASCIM</name>
<evidence type="ECO:0000313" key="2">
    <source>
        <dbReference type="EMBL" id="RPA80132.1"/>
    </source>
</evidence>
<feature type="compositionally biased region" description="Pro residues" evidence="1">
    <location>
        <begin position="33"/>
        <end position="42"/>
    </location>
</feature>
<feature type="region of interest" description="Disordered" evidence="1">
    <location>
        <begin position="281"/>
        <end position="303"/>
    </location>
</feature>
<keyword evidence="3" id="KW-1185">Reference proteome</keyword>
<evidence type="ECO:0000256" key="1">
    <source>
        <dbReference type="SAM" id="MobiDB-lite"/>
    </source>
</evidence>
<gene>
    <name evidence="2" type="ORF">BJ508DRAFT_327628</name>
</gene>
<feature type="region of interest" description="Disordered" evidence="1">
    <location>
        <begin position="30"/>
        <end position="228"/>
    </location>
</feature>
<sequence>MHSPQRSPTYDYPSRQYPYPHVDLSKAHITPSCLPPAPPPTASTPSATVGEYFFPFPVNSPQHDGHPGYMTSPRTRHSISGAAGAQSQQQPPSPAGFPAMPRRSSFNYVHDLQEFRSHHKPTPKDASDSEDTTESGRLDIPEDSTTPPASPGKHRPRRLSLKDYLPLGRLPLQRPESEGEESAIEEEPAEAPAPAPKPQQHSQLTPPESPTNYRKEHHIPHRHHHRHHTITVPGLDTRHKAAGMTSHNCFNSEDMKHLQHVHLLVHEAVDAFVVAGEDRRRRRDSFGGTGHSFTATPARVGRV</sequence>
<dbReference type="EMBL" id="ML119691">
    <property type="protein sequence ID" value="RPA80132.1"/>
    <property type="molecule type" value="Genomic_DNA"/>
</dbReference>
<proteinExistence type="predicted"/>
<feature type="compositionally biased region" description="Low complexity" evidence="1">
    <location>
        <begin position="80"/>
        <end position="90"/>
    </location>
</feature>